<keyword evidence="3" id="KW-1185">Reference proteome</keyword>
<protein>
    <submittedName>
        <fullName evidence="2">Uncharacterized protein</fullName>
    </submittedName>
</protein>
<proteinExistence type="predicted"/>
<dbReference type="EMBL" id="FUWJ01000002">
    <property type="protein sequence ID" value="SJZ75850.1"/>
    <property type="molecule type" value="Genomic_DNA"/>
</dbReference>
<name>A0A1T4N982_9HYPH</name>
<reference evidence="3" key="1">
    <citation type="submission" date="2017-02" db="EMBL/GenBank/DDBJ databases">
        <authorList>
            <person name="Varghese N."/>
            <person name="Submissions S."/>
        </authorList>
    </citation>
    <scope>NUCLEOTIDE SEQUENCE [LARGE SCALE GENOMIC DNA]</scope>
    <source>
        <strain evidence="3">ATCC 27094</strain>
    </source>
</reference>
<dbReference type="OrthoDB" id="7375492at2"/>
<organism evidence="2 3">
    <name type="scientific">Enhydrobacter aerosaccus</name>
    <dbReference type="NCBI Taxonomy" id="225324"/>
    <lineage>
        <taxon>Bacteria</taxon>
        <taxon>Pseudomonadati</taxon>
        <taxon>Pseudomonadota</taxon>
        <taxon>Alphaproteobacteria</taxon>
        <taxon>Hyphomicrobiales</taxon>
        <taxon>Enhydrobacter</taxon>
    </lineage>
</organism>
<gene>
    <name evidence="2" type="ORF">SAMN02745126_02177</name>
</gene>
<dbReference type="RefSeq" id="WP_085933890.1">
    <property type="nucleotide sequence ID" value="NZ_FUWJ01000002.1"/>
</dbReference>
<feature type="chain" id="PRO_5012978820" evidence="1">
    <location>
        <begin position="33"/>
        <end position="190"/>
    </location>
</feature>
<keyword evidence="1" id="KW-0732">Signal</keyword>
<dbReference type="Proteomes" id="UP000190092">
    <property type="component" value="Unassembled WGS sequence"/>
</dbReference>
<feature type="signal peptide" evidence="1">
    <location>
        <begin position="1"/>
        <end position="32"/>
    </location>
</feature>
<accession>A0A1T4N982</accession>
<sequence length="190" mass="20446">MKPLRRWGCAPSRRALLLAALPAFVLATTAHAQKPLKLPDVWYGVEVEDNVFTVQMPGIPDHRIVSDVSARGTPFQLHSYSVEAGGFSYVAQSALYPGDVDANNPRIILQAALDSRAHSLDGGKWSKVEWRTVGGATAVDSVGPVRGGSELRELVLLKGRRFVSLAFLGPAGTAGGPQAERFFKSLKLEP</sequence>
<evidence type="ECO:0000313" key="3">
    <source>
        <dbReference type="Proteomes" id="UP000190092"/>
    </source>
</evidence>
<evidence type="ECO:0000313" key="2">
    <source>
        <dbReference type="EMBL" id="SJZ75850.1"/>
    </source>
</evidence>
<dbReference type="AlphaFoldDB" id="A0A1T4N982"/>
<evidence type="ECO:0000256" key="1">
    <source>
        <dbReference type="SAM" id="SignalP"/>
    </source>
</evidence>
<dbReference type="STRING" id="225324.SAMN02745126_02177"/>